<dbReference type="Proteomes" id="UP000076584">
    <property type="component" value="Unassembled WGS sequence"/>
</dbReference>
<sequence length="223" mass="24731">LSPMKVARLRIIEGDLDDVETLIDVLFPKALKGEPVNIIIYGIGGFRTEMATDIQGVMGDSYVSEEAIFTLIAALQTGYRRLGSKHMPRLISIGTISISRQIYHSWSPLAAKVRPLYECPIDCGSIYTDKSSNMSSDCTVTQPSYDRSSSSEDYDTSGDSSSRDDAPNNTEDNNAELMSNMEARSPDADKTAMEKAIWHHYHCFTSCLVVRPTLLTYHQPHGL</sequence>
<evidence type="ECO:0000313" key="2">
    <source>
        <dbReference type="EMBL" id="KZL71505.1"/>
    </source>
</evidence>
<protein>
    <submittedName>
        <fullName evidence="2">Uncharacterized protein</fullName>
    </submittedName>
</protein>
<comment type="caution">
    <text evidence="2">The sequence shown here is derived from an EMBL/GenBank/DDBJ whole genome shotgun (WGS) entry which is preliminary data.</text>
</comment>
<proteinExistence type="predicted"/>
<evidence type="ECO:0000256" key="1">
    <source>
        <dbReference type="SAM" id="MobiDB-lite"/>
    </source>
</evidence>
<dbReference type="AlphaFoldDB" id="A0A161VKF1"/>
<organism evidence="2 3">
    <name type="scientific">Colletotrichum incanum</name>
    <name type="common">Soybean anthracnose fungus</name>
    <dbReference type="NCBI Taxonomy" id="1573173"/>
    <lineage>
        <taxon>Eukaryota</taxon>
        <taxon>Fungi</taxon>
        <taxon>Dikarya</taxon>
        <taxon>Ascomycota</taxon>
        <taxon>Pezizomycotina</taxon>
        <taxon>Sordariomycetes</taxon>
        <taxon>Hypocreomycetidae</taxon>
        <taxon>Glomerellales</taxon>
        <taxon>Glomerellaceae</taxon>
        <taxon>Colletotrichum</taxon>
        <taxon>Colletotrichum spaethianum species complex</taxon>
    </lineage>
</organism>
<keyword evidence="3" id="KW-1185">Reference proteome</keyword>
<feature type="non-terminal residue" evidence="2">
    <location>
        <position position="1"/>
    </location>
</feature>
<gene>
    <name evidence="2" type="ORF">CI238_11215</name>
</gene>
<name>A0A161VKF1_COLIC</name>
<feature type="compositionally biased region" description="Polar residues" evidence="1">
    <location>
        <begin position="132"/>
        <end position="143"/>
    </location>
</feature>
<dbReference type="EMBL" id="LFIW01002404">
    <property type="protein sequence ID" value="KZL71505.1"/>
    <property type="molecule type" value="Genomic_DNA"/>
</dbReference>
<accession>A0A161VKF1</accession>
<evidence type="ECO:0000313" key="3">
    <source>
        <dbReference type="Proteomes" id="UP000076584"/>
    </source>
</evidence>
<reference evidence="2 3" key="1">
    <citation type="submission" date="2015-06" db="EMBL/GenBank/DDBJ databases">
        <title>Survival trade-offs in plant roots during colonization by closely related pathogenic and mutualistic fungi.</title>
        <authorList>
            <person name="Hacquard S."/>
            <person name="Kracher B."/>
            <person name="Hiruma K."/>
            <person name="Weinman A."/>
            <person name="Muench P."/>
            <person name="Garrido Oter R."/>
            <person name="Ver Loren van Themaat E."/>
            <person name="Dallerey J.-F."/>
            <person name="Damm U."/>
            <person name="Henrissat B."/>
            <person name="Lespinet O."/>
            <person name="Thon M."/>
            <person name="Kemen E."/>
            <person name="McHardy A.C."/>
            <person name="Schulze-Lefert P."/>
            <person name="O'Connell R.J."/>
        </authorList>
    </citation>
    <scope>NUCLEOTIDE SEQUENCE [LARGE SCALE GENOMIC DNA]</scope>
    <source>
        <strain evidence="2 3">MAFF 238704</strain>
    </source>
</reference>
<feature type="region of interest" description="Disordered" evidence="1">
    <location>
        <begin position="132"/>
        <end position="173"/>
    </location>
</feature>